<keyword evidence="7 10" id="KW-0067">ATP-binding</keyword>
<protein>
    <recommendedName>
        <fullName evidence="10">Diadenylate cyclase</fullName>
        <shortName evidence="10">DAC</shortName>
        <ecNumber evidence="10">2.7.7.85</ecNumber>
    </recommendedName>
    <alternativeName>
        <fullName evidence="10">Cyclic-di-AMP synthase</fullName>
        <shortName evidence="10">c-di-AMP synthase</shortName>
    </alternativeName>
</protein>
<comment type="caution">
    <text evidence="10">Lacks conserved residue(s) required for the propagation of feature annotation.</text>
</comment>
<feature type="domain" description="DAC" evidence="11">
    <location>
        <begin position="92"/>
        <end position="259"/>
    </location>
</feature>
<evidence type="ECO:0000256" key="1">
    <source>
        <dbReference type="ARBA" id="ARBA00000877"/>
    </source>
</evidence>
<dbReference type="Pfam" id="PF19293">
    <property type="entry name" value="CdaA_N"/>
    <property type="match status" value="1"/>
</dbReference>
<dbReference type="InterPro" id="IPR036888">
    <property type="entry name" value="DNA_integrity_DisA_N_sf"/>
</dbReference>
<comment type="catalytic activity">
    <reaction evidence="1 10">
        <text>2 ATP = 3',3'-c-di-AMP + 2 diphosphate</text>
        <dbReference type="Rhea" id="RHEA:35655"/>
        <dbReference type="ChEBI" id="CHEBI:30616"/>
        <dbReference type="ChEBI" id="CHEBI:33019"/>
        <dbReference type="ChEBI" id="CHEBI:71500"/>
        <dbReference type="EC" id="2.7.7.85"/>
    </reaction>
</comment>
<evidence type="ECO:0000256" key="3">
    <source>
        <dbReference type="ARBA" id="ARBA00022679"/>
    </source>
</evidence>
<evidence type="ECO:0000256" key="5">
    <source>
        <dbReference type="ARBA" id="ARBA00022695"/>
    </source>
</evidence>
<feature type="transmembrane region" description="Helical" evidence="10">
    <location>
        <begin position="50"/>
        <end position="67"/>
    </location>
</feature>
<dbReference type="OrthoDB" id="9807385at2"/>
<dbReference type="HAMAP" id="MF_01499">
    <property type="entry name" value="DacA"/>
    <property type="match status" value="1"/>
</dbReference>
<proteinExistence type="inferred from homology"/>
<keyword evidence="6 10" id="KW-0547">Nucleotide-binding</keyword>
<comment type="subunit">
    <text evidence="10">Probably a homodimer.</text>
</comment>
<dbReference type="RefSeq" id="WP_074717953.1">
    <property type="nucleotide sequence ID" value="NZ_FNWV01000010.1"/>
</dbReference>
<evidence type="ECO:0000313" key="12">
    <source>
        <dbReference type="EMBL" id="SEH76015.1"/>
    </source>
</evidence>
<evidence type="ECO:0000313" key="13">
    <source>
        <dbReference type="Proteomes" id="UP000183190"/>
    </source>
</evidence>
<name>A0A1H6KW96_RUMFL</name>
<evidence type="ECO:0000256" key="10">
    <source>
        <dbReference type="HAMAP-Rule" id="MF_01499"/>
    </source>
</evidence>
<evidence type="ECO:0000256" key="6">
    <source>
        <dbReference type="ARBA" id="ARBA00022741"/>
    </source>
</evidence>
<keyword evidence="8 10" id="KW-1133">Transmembrane helix</keyword>
<dbReference type="AlphaFoldDB" id="A0A1H6KW96"/>
<dbReference type="PANTHER" id="PTHR34185:SF1">
    <property type="entry name" value="DIADENYLATE CYCLASE"/>
    <property type="match status" value="1"/>
</dbReference>
<evidence type="ECO:0000256" key="7">
    <source>
        <dbReference type="ARBA" id="ARBA00022840"/>
    </source>
</evidence>
<dbReference type="GO" id="GO:0006171">
    <property type="term" value="P:cAMP biosynthetic process"/>
    <property type="evidence" value="ECO:0007669"/>
    <property type="project" value="InterPro"/>
</dbReference>
<evidence type="ECO:0000256" key="2">
    <source>
        <dbReference type="ARBA" id="ARBA00022475"/>
    </source>
</evidence>
<comment type="function">
    <text evidence="10">Catalyzes the condensation of 2 ATP molecules into cyclic di-AMP (c-di-AMP), a second messenger used to regulate differing processes in different bacteria.</text>
</comment>
<evidence type="ECO:0000256" key="9">
    <source>
        <dbReference type="ARBA" id="ARBA00023136"/>
    </source>
</evidence>
<dbReference type="Proteomes" id="UP000183190">
    <property type="component" value="Unassembled WGS sequence"/>
</dbReference>
<dbReference type="FunFam" id="3.40.1700.10:FF:000002">
    <property type="entry name" value="Diadenylate cyclase"/>
    <property type="match status" value="1"/>
</dbReference>
<dbReference type="GO" id="GO:0005524">
    <property type="term" value="F:ATP binding"/>
    <property type="evidence" value="ECO:0007669"/>
    <property type="project" value="UniProtKB-UniRule"/>
</dbReference>
<dbReference type="PIRSF" id="PIRSF004793">
    <property type="entry name" value="UCP004793"/>
    <property type="match status" value="1"/>
</dbReference>
<dbReference type="InterPro" id="IPR050338">
    <property type="entry name" value="DisA"/>
</dbReference>
<accession>A0A1H6KW96</accession>
<dbReference type="InterPro" id="IPR045585">
    <property type="entry name" value="CdaA_N"/>
</dbReference>
<dbReference type="InterPro" id="IPR014046">
    <property type="entry name" value="C-di-AMP_synthase"/>
</dbReference>
<organism evidence="12 13">
    <name type="scientific">Ruminococcus flavefaciens</name>
    <dbReference type="NCBI Taxonomy" id="1265"/>
    <lineage>
        <taxon>Bacteria</taxon>
        <taxon>Bacillati</taxon>
        <taxon>Bacillota</taxon>
        <taxon>Clostridia</taxon>
        <taxon>Eubacteriales</taxon>
        <taxon>Oscillospiraceae</taxon>
        <taxon>Ruminococcus</taxon>
    </lineage>
</organism>
<dbReference type="Pfam" id="PF02457">
    <property type="entry name" value="DAC"/>
    <property type="match status" value="1"/>
</dbReference>
<evidence type="ECO:0000256" key="4">
    <source>
        <dbReference type="ARBA" id="ARBA00022692"/>
    </source>
</evidence>
<dbReference type="Gene3D" id="3.40.1700.10">
    <property type="entry name" value="DNA integrity scanning protein, DisA, N-terminal domain"/>
    <property type="match status" value="1"/>
</dbReference>
<dbReference type="SUPFAM" id="SSF143597">
    <property type="entry name" value="YojJ-like"/>
    <property type="match status" value="1"/>
</dbReference>
<keyword evidence="2 10" id="KW-1003">Cell membrane</keyword>
<dbReference type="NCBIfam" id="TIGR00159">
    <property type="entry name" value="diadenylate cyclase CdaA"/>
    <property type="match status" value="1"/>
</dbReference>
<dbReference type="GO" id="GO:0106408">
    <property type="term" value="F:diadenylate cyclase activity"/>
    <property type="evidence" value="ECO:0007669"/>
    <property type="project" value="UniProtKB-EC"/>
</dbReference>
<reference evidence="12 13" key="1">
    <citation type="submission" date="2016-10" db="EMBL/GenBank/DDBJ databases">
        <authorList>
            <person name="de Groot N.N."/>
        </authorList>
    </citation>
    <scope>NUCLEOTIDE SEQUENCE [LARGE SCALE GENOMIC DNA]</scope>
    <source>
        <strain evidence="12 13">YAD2003</strain>
    </source>
</reference>
<dbReference type="PROSITE" id="PS51794">
    <property type="entry name" value="DAC"/>
    <property type="match status" value="1"/>
</dbReference>
<evidence type="ECO:0000259" key="11">
    <source>
        <dbReference type="PROSITE" id="PS51794"/>
    </source>
</evidence>
<comment type="similarity">
    <text evidence="10">Belongs to the adenylate cyclase family. DacA/CdaA subfamily.</text>
</comment>
<gene>
    <name evidence="10" type="primary">dacA</name>
    <name evidence="12" type="ORF">SAMN02910265_02516</name>
</gene>
<sequence length="295" mass="32797">MFKTTPQEVFNAFLSVVSTFRAIDVIDVLILTYVIYLLLKLIRETRAGQLVKGILFLVASYFISVAFDLKVVSYLLNRALSMGVLAMIVLFQPELRRALEKAGRTRFGIRLFGIGQSTDEIKQRWEPAIEAICDSCVELSATCTGALIVVERQVRLGEQIETGTILNATPSKEVFGNIFYPKTPLHDGAVIMRDGVILAAACFLPKPQNDAIINKKLGSRHRAAIGMSENSDAVVVVVSEETGQISVAVNGTLTRDYTRDKLKTLLEEMLFNDKTEISIGKKNLFSSFSERRKKK</sequence>
<keyword evidence="4 10" id="KW-0812">Transmembrane</keyword>
<dbReference type="InterPro" id="IPR034701">
    <property type="entry name" value="CdaA"/>
</dbReference>
<dbReference type="PANTHER" id="PTHR34185">
    <property type="entry name" value="DIADENYLATE CYCLASE"/>
    <property type="match status" value="1"/>
</dbReference>
<dbReference type="EMBL" id="FNWV01000010">
    <property type="protein sequence ID" value="SEH76015.1"/>
    <property type="molecule type" value="Genomic_DNA"/>
</dbReference>
<keyword evidence="3 10" id="KW-0808">Transferase</keyword>
<keyword evidence="9 10" id="KW-0472">Membrane</keyword>
<keyword evidence="5 10" id="KW-0548">Nucleotidyltransferase</keyword>
<feature type="transmembrane region" description="Helical" evidence="10">
    <location>
        <begin position="12"/>
        <end position="38"/>
    </location>
</feature>
<dbReference type="EC" id="2.7.7.85" evidence="10"/>
<dbReference type="InterPro" id="IPR003390">
    <property type="entry name" value="DNA_integrity_scan_DisA_N"/>
</dbReference>
<dbReference type="GO" id="GO:0004016">
    <property type="term" value="F:adenylate cyclase activity"/>
    <property type="evidence" value="ECO:0007669"/>
    <property type="project" value="UniProtKB-UniRule"/>
</dbReference>
<evidence type="ECO:0000256" key="8">
    <source>
        <dbReference type="ARBA" id="ARBA00022989"/>
    </source>
</evidence>